<name>A0A1D9PU90_SCLS1</name>
<dbReference type="AlphaFoldDB" id="A0A1D9PU90"/>
<evidence type="ECO:0000313" key="2">
    <source>
        <dbReference type="EMBL" id="APA06226.1"/>
    </source>
</evidence>
<feature type="chain" id="PRO_5010577481" evidence="1">
    <location>
        <begin position="28"/>
        <end position="207"/>
    </location>
</feature>
<accession>A0A1D9PU90</accession>
<gene>
    <name evidence="2" type="ORF">sscle_01g009960</name>
</gene>
<keyword evidence="1" id="KW-0732">Signal</keyword>
<dbReference type="VEuPathDB" id="FungiDB:sscle_01g009960"/>
<organism evidence="2 3">
    <name type="scientific">Sclerotinia sclerotiorum (strain ATCC 18683 / 1980 / Ss-1)</name>
    <name type="common">White mold</name>
    <name type="synonym">Whetzelinia sclerotiorum</name>
    <dbReference type="NCBI Taxonomy" id="665079"/>
    <lineage>
        <taxon>Eukaryota</taxon>
        <taxon>Fungi</taxon>
        <taxon>Dikarya</taxon>
        <taxon>Ascomycota</taxon>
        <taxon>Pezizomycotina</taxon>
        <taxon>Leotiomycetes</taxon>
        <taxon>Helotiales</taxon>
        <taxon>Sclerotiniaceae</taxon>
        <taxon>Sclerotinia</taxon>
    </lineage>
</organism>
<protein>
    <submittedName>
        <fullName evidence="2">Uncharacterized protein</fullName>
    </submittedName>
</protein>
<evidence type="ECO:0000256" key="1">
    <source>
        <dbReference type="SAM" id="SignalP"/>
    </source>
</evidence>
<feature type="signal peptide" evidence="1">
    <location>
        <begin position="1"/>
        <end position="27"/>
    </location>
</feature>
<dbReference type="RefSeq" id="XP_001597093.1">
    <property type="nucleotide sequence ID" value="XM_001597043.1"/>
</dbReference>
<sequence>MSRLNLTWEAWEDAVLLLAIDWYTAAAEFPGRWGPECESPQGPLNGVVIIIKDWVIFLHEGSFLLTSNRLKAGLERGLTVAKVFDLRAIQRRWRVLSSDSKLQSEAAYALENAILPLRTELENRSSTRICYIAGDKLPVGCGEPAAGDRKKYYVGFATCLLTDDIWEREKAAREERERKCDLALCQVMKIMKSSEAVLQQPNNSEGA</sequence>
<dbReference type="EMBL" id="CP017814">
    <property type="protein sequence ID" value="APA06226.1"/>
    <property type="molecule type" value="Genomic_DNA"/>
</dbReference>
<dbReference type="KEGG" id="ssl:SS1G_01287"/>
<evidence type="ECO:0000313" key="3">
    <source>
        <dbReference type="Proteomes" id="UP000177798"/>
    </source>
</evidence>
<proteinExistence type="predicted"/>
<dbReference type="OrthoDB" id="3528520at2759"/>
<dbReference type="Proteomes" id="UP000177798">
    <property type="component" value="Chromosome 1"/>
</dbReference>
<reference evidence="3" key="1">
    <citation type="journal article" date="2017" name="Genome Biol. Evol.">
        <title>The complete genome sequence of the phytopathogenic fungus Sclerotinia sclerotiorum reveals insights into the genome architecture of broad host range pathogens.</title>
        <authorList>
            <person name="Derbyshire M."/>
            <person name="Denton-Giles M."/>
            <person name="Hegedus D."/>
            <person name="Seifbarghy S."/>
            <person name="Rollins J."/>
            <person name="van Kan J."/>
            <person name="Seidl M.F."/>
            <person name="Faino L."/>
            <person name="Mbengue M."/>
            <person name="Navaud O."/>
            <person name="Raffaele S."/>
            <person name="Hammond-Kosack K."/>
            <person name="Heard S."/>
            <person name="Oliver R."/>
        </authorList>
    </citation>
    <scope>NUCLEOTIDE SEQUENCE [LARGE SCALE GENOMIC DNA]</scope>
    <source>
        <strain evidence="3">ATCC 18683 / 1980 / Ss-1</strain>
    </source>
</reference>